<gene>
    <name evidence="6" type="ORF">D5396_04725</name>
</gene>
<dbReference type="InterPro" id="IPR043128">
    <property type="entry name" value="Rev_trsase/Diguanyl_cyclase"/>
</dbReference>
<dbReference type="PROSITE" id="PS50887">
    <property type="entry name" value="GGDEF"/>
    <property type="match status" value="1"/>
</dbReference>
<keyword evidence="4" id="KW-0472">Membrane</keyword>
<evidence type="ECO:0000256" key="2">
    <source>
        <dbReference type="ARBA" id="ARBA00012528"/>
    </source>
</evidence>
<evidence type="ECO:0000256" key="4">
    <source>
        <dbReference type="SAM" id="Phobius"/>
    </source>
</evidence>
<dbReference type="Gene3D" id="3.30.70.270">
    <property type="match status" value="1"/>
</dbReference>
<dbReference type="InterPro" id="IPR029787">
    <property type="entry name" value="Nucleotide_cyclase"/>
</dbReference>
<keyword evidence="4" id="KW-0812">Transmembrane</keyword>
<organism evidence="6 7">
    <name type="scientific">Rahnella inusitata</name>
    <dbReference type="NCBI Taxonomy" id="58169"/>
    <lineage>
        <taxon>Bacteria</taxon>
        <taxon>Pseudomonadati</taxon>
        <taxon>Pseudomonadota</taxon>
        <taxon>Gammaproteobacteria</taxon>
        <taxon>Enterobacterales</taxon>
        <taxon>Yersiniaceae</taxon>
        <taxon>Rahnella</taxon>
    </lineage>
</organism>
<dbReference type="SMART" id="SM00267">
    <property type="entry name" value="GGDEF"/>
    <property type="match status" value="1"/>
</dbReference>
<evidence type="ECO:0000259" key="5">
    <source>
        <dbReference type="PROSITE" id="PS50887"/>
    </source>
</evidence>
<dbReference type="PANTHER" id="PTHR45138:SF9">
    <property type="entry name" value="DIGUANYLATE CYCLASE DGCM-RELATED"/>
    <property type="match status" value="1"/>
</dbReference>
<feature type="transmembrane region" description="Helical" evidence="4">
    <location>
        <begin position="64"/>
        <end position="97"/>
    </location>
</feature>
<dbReference type="Pfam" id="PF00990">
    <property type="entry name" value="GGDEF"/>
    <property type="match status" value="1"/>
</dbReference>
<dbReference type="InterPro" id="IPR050469">
    <property type="entry name" value="Diguanylate_Cyclase"/>
</dbReference>
<dbReference type="NCBIfam" id="TIGR00254">
    <property type="entry name" value="GGDEF"/>
    <property type="match status" value="1"/>
</dbReference>
<feature type="transmembrane region" description="Helical" evidence="4">
    <location>
        <begin position="103"/>
        <end position="120"/>
    </location>
</feature>
<feature type="transmembrane region" description="Helical" evidence="4">
    <location>
        <begin position="12"/>
        <end position="32"/>
    </location>
</feature>
<dbReference type="SUPFAM" id="SSF55073">
    <property type="entry name" value="Nucleotide cyclase"/>
    <property type="match status" value="1"/>
</dbReference>
<dbReference type="RefSeq" id="WP_112165744.1">
    <property type="nucleotide sequence ID" value="NZ_JBFUVL010000001.1"/>
</dbReference>
<keyword evidence="7" id="KW-1185">Reference proteome</keyword>
<evidence type="ECO:0000313" key="6">
    <source>
        <dbReference type="EMBL" id="RJT14780.1"/>
    </source>
</evidence>
<reference evidence="6 7" key="1">
    <citation type="submission" date="2018-09" db="EMBL/GenBank/DDBJ databases">
        <authorList>
            <person name="Le Fleche-Mateos A."/>
        </authorList>
    </citation>
    <scope>NUCLEOTIDE SEQUENCE [LARGE SCALE GENOMIC DNA]</scope>
    <source>
        <strain evidence="6 7">DSM 30078</strain>
    </source>
</reference>
<dbReference type="InterPro" id="IPR000160">
    <property type="entry name" value="GGDEF_dom"/>
</dbReference>
<feature type="domain" description="GGDEF" evidence="5">
    <location>
        <begin position="219"/>
        <end position="349"/>
    </location>
</feature>
<sequence>MMFFLEETLINTLVGMCITYTCISVPFLFVKFTEKNSLLVKCGLGVLVGLASAYIFRDGIANHVALFSVIISPITFGFIFFGYPVLIFGIITSTLFIFGDTSYYDVFSVVYFLCLVGFHLTKRRGMAYVIISYSIAQSVNLFSHVSALSESGYWQLAIAKTSLSLVFLMMLYFAFGKLLDLSTSQHYFKKASETDPLTGVSNRRSIDLYLKKVEQSENTQFCVFMLDIDNFKSINDNFGHPFGDTIISTVAKLIKKNIRSHDFVGRYGGEEFIIILNSSLDNALPVAEKMRVIIQEHVSETDSQESVCVTVSVGIAEHASGSPVNIAVANADSALYKAKTGGKNRVEVY</sequence>
<evidence type="ECO:0000313" key="7">
    <source>
        <dbReference type="Proteomes" id="UP000284119"/>
    </source>
</evidence>
<proteinExistence type="predicted"/>
<protein>
    <recommendedName>
        <fullName evidence="2">diguanylate cyclase</fullName>
        <ecNumber evidence="2">2.7.7.65</ecNumber>
    </recommendedName>
</protein>
<dbReference type="EMBL" id="RAHG01000002">
    <property type="protein sequence ID" value="RJT14780.1"/>
    <property type="molecule type" value="Genomic_DNA"/>
</dbReference>
<feature type="transmembrane region" description="Helical" evidence="4">
    <location>
        <begin position="127"/>
        <end position="147"/>
    </location>
</feature>
<comment type="catalytic activity">
    <reaction evidence="3">
        <text>2 GTP = 3',3'-c-di-GMP + 2 diphosphate</text>
        <dbReference type="Rhea" id="RHEA:24898"/>
        <dbReference type="ChEBI" id="CHEBI:33019"/>
        <dbReference type="ChEBI" id="CHEBI:37565"/>
        <dbReference type="ChEBI" id="CHEBI:58805"/>
        <dbReference type="EC" id="2.7.7.65"/>
    </reaction>
</comment>
<feature type="transmembrane region" description="Helical" evidence="4">
    <location>
        <begin position="38"/>
        <end position="57"/>
    </location>
</feature>
<evidence type="ECO:0000256" key="1">
    <source>
        <dbReference type="ARBA" id="ARBA00004665"/>
    </source>
</evidence>
<dbReference type="CDD" id="cd01949">
    <property type="entry name" value="GGDEF"/>
    <property type="match status" value="1"/>
</dbReference>
<dbReference type="Proteomes" id="UP000284119">
    <property type="component" value="Unassembled WGS sequence"/>
</dbReference>
<dbReference type="EC" id="2.7.7.65" evidence="2"/>
<keyword evidence="4" id="KW-1133">Transmembrane helix</keyword>
<name>A0ABX9P1V4_9GAMM</name>
<dbReference type="PANTHER" id="PTHR45138">
    <property type="entry name" value="REGULATORY COMPONENTS OF SENSORY TRANSDUCTION SYSTEM"/>
    <property type="match status" value="1"/>
</dbReference>
<evidence type="ECO:0000256" key="3">
    <source>
        <dbReference type="ARBA" id="ARBA00034247"/>
    </source>
</evidence>
<comment type="caution">
    <text evidence="6">The sequence shown here is derived from an EMBL/GenBank/DDBJ whole genome shotgun (WGS) entry which is preliminary data.</text>
</comment>
<accession>A0ABX9P1V4</accession>
<feature type="transmembrane region" description="Helical" evidence="4">
    <location>
        <begin position="153"/>
        <end position="175"/>
    </location>
</feature>
<comment type="pathway">
    <text evidence="1">Purine metabolism; 3',5'-cyclic di-GMP biosynthesis.</text>
</comment>